<dbReference type="InterPro" id="IPR002509">
    <property type="entry name" value="NODB_dom"/>
</dbReference>
<dbReference type="Proteomes" id="UP000242999">
    <property type="component" value="Unassembled WGS sequence"/>
</dbReference>
<dbReference type="GO" id="GO:0005975">
    <property type="term" value="P:carbohydrate metabolic process"/>
    <property type="evidence" value="ECO:0007669"/>
    <property type="project" value="InterPro"/>
</dbReference>
<evidence type="ECO:0000259" key="3">
    <source>
        <dbReference type="PROSITE" id="PS51677"/>
    </source>
</evidence>
<evidence type="ECO:0000313" key="5">
    <source>
        <dbReference type="Proteomes" id="UP000242999"/>
    </source>
</evidence>
<dbReference type="InterPro" id="IPR051398">
    <property type="entry name" value="Polysacch_Deacetylase"/>
</dbReference>
<dbReference type="PROSITE" id="PS51677">
    <property type="entry name" value="NODB"/>
    <property type="match status" value="1"/>
</dbReference>
<dbReference type="OrthoDB" id="9814639at2"/>
<keyword evidence="2" id="KW-0732">Signal</keyword>
<evidence type="ECO:0000256" key="2">
    <source>
        <dbReference type="ARBA" id="ARBA00022729"/>
    </source>
</evidence>
<keyword evidence="5" id="KW-1185">Reference proteome</keyword>
<dbReference type="PANTHER" id="PTHR34216">
    <property type="match status" value="1"/>
</dbReference>
<dbReference type="Pfam" id="PF01522">
    <property type="entry name" value="Polysacc_deac_1"/>
    <property type="match status" value="1"/>
</dbReference>
<protein>
    <submittedName>
        <fullName evidence="4">Polysaccharide deacetylase</fullName>
    </submittedName>
</protein>
<evidence type="ECO:0000313" key="4">
    <source>
        <dbReference type="EMBL" id="SEI66730.1"/>
    </source>
</evidence>
<dbReference type="RefSeq" id="WP_093309581.1">
    <property type="nucleotide sequence ID" value="NZ_FNYH01000007.1"/>
</dbReference>
<dbReference type="EMBL" id="FNYH01000007">
    <property type="protein sequence ID" value="SEI66730.1"/>
    <property type="molecule type" value="Genomic_DNA"/>
</dbReference>
<proteinExistence type="predicted"/>
<dbReference type="SUPFAM" id="SSF88713">
    <property type="entry name" value="Glycoside hydrolase/deacetylase"/>
    <property type="match status" value="1"/>
</dbReference>
<name>A0A1H6SRP2_9GAMM</name>
<feature type="domain" description="NodB homology" evidence="3">
    <location>
        <begin position="87"/>
        <end position="291"/>
    </location>
</feature>
<dbReference type="GO" id="GO:0005576">
    <property type="term" value="C:extracellular region"/>
    <property type="evidence" value="ECO:0007669"/>
    <property type="project" value="UniProtKB-SubCell"/>
</dbReference>
<dbReference type="InterPro" id="IPR011330">
    <property type="entry name" value="Glyco_hydro/deAcase_b/a-brl"/>
</dbReference>
<dbReference type="CDD" id="cd10973">
    <property type="entry name" value="CE4_DAC_u4_5s"/>
    <property type="match status" value="1"/>
</dbReference>
<sequence length="364" mass="42181">MLLSKRGWFYLVGILLVWVCLIPYTWAAQHAVILHYEHVSERTPPKQSISPDDFAKHLKIIEKEGFQVWPLPTILSYLRTRKPLPDKVIAITFDRAYISVYQNAIPLLQARQWPFTLFISAQDVESIYPTFMTWKMLKEVQAKGVTFANQAYRYDFLVRLQAQETPQAWYQRILTSIKENQARIEMHLGKQPKIFAYPYGEYSPELQSLIAKAGYYGVGQQEGPASLYASLTALPRFSMTGAHAQVASLSSKLYALPLPVIKQTPQSSVLDGQERRPSVYLELENGDYRLQSLNCYDHQGHLLKVKREKNHLQASQVWVSTTYDLQAGQGYFQCKAPSKESARTYWWMMPWFIPDENGRWYRKP</sequence>
<dbReference type="PANTHER" id="PTHR34216:SF3">
    <property type="entry name" value="POLY-BETA-1,6-N-ACETYL-D-GLUCOSAMINE N-DEACETYLASE"/>
    <property type="match status" value="1"/>
</dbReference>
<reference evidence="5" key="1">
    <citation type="submission" date="2016-10" db="EMBL/GenBank/DDBJ databases">
        <authorList>
            <person name="Varghese N."/>
            <person name="Submissions S."/>
        </authorList>
    </citation>
    <scope>NUCLEOTIDE SEQUENCE [LARGE SCALE GENOMIC DNA]</scope>
    <source>
        <strain evidence="5">DSM 7165</strain>
    </source>
</reference>
<dbReference type="GO" id="GO:0016810">
    <property type="term" value="F:hydrolase activity, acting on carbon-nitrogen (but not peptide) bonds"/>
    <property type="evidence" value="ECO:0007669"/>
    <property type="project" value="InterPro"/>
</dbReference>
<dbReference type="Gene3D" id="3.20.20.370">
    <property type="entry name" value="Glycoside hydrolase/deacetylase"/>
    <property type="match status" value="1"/>
</dbReference>
<comment type="subcellular location">
    <subcellularLocation>
        <location evidence="1">Secreted</location>
    </subcellularLocation>
</comment>
<organism evidence="4 5">
    <name type="scientific">Allopseudospirillum japonicum</name>
    <dbReference type="NCBI Taxonomy" id="64971"/>
    <lineage>
        <taxon>Bacteria</taxon>
        <taxon>Pseudomonadati</taxon>
        <taxon>Pseudomonadota</taxon>
        <taxon>Gammaproteobacteria</taxon>
        <taxon>Oceanospirillales</taxon>
        <taxon>Oceanospirillaceae</taxon>
        <taxon>Allopseudospirillum</taxon>
    </lineage>
</organism>
<gene>
    <name evidence="4" type="ORF">SAMN05421831_10711</name>
</gene>
<dbReference type="AlphaFoldDB" id="A0A1H6SRP2"/>
<accession>A0A1H6SRP2</accession>
<dbReference type="STRING" id="64971.SAMN05421831_10711"/>
<evidence type="ECO:0000256" key="1">
    <source>
        <dbReference type="ARBA" id="ARBA00004613"/>
    </source>
</evidence>